<protein>
    <submittedName>
        <fullName evidence="5">LasA protease</fullName>
        <ecNumber evidence="5">3.4.24.-</ecNumber>
    </submittedName>
</protein>
<evidence type="ECO:0000259" key="4">
    <source>
        <dbReference type="Pfam" id="PF01551"/>
    </source>
</evidence>
<dbReference type="Proteomes" id="UP000587527">
    <property type="component" value="Unassembled WGS sequence"/>
</dbReference>
<keyword evidence="3" id="KW-0732">Signal</keyword>
<sequence>MLRTRQAMLGIALLAVTISMLPASAVAEPAPTARSLEQIVADAVVARVGRSTTEIAAAGRTLRTDVQRTDATGAWAFGVGMLQAPAKPGEYPAAWLFLAQRQQTGWSVALESTQEFLDLAAKAPATVFSAQERSTFESAWRAGRSGLLALSNNTGLRLPYAVGATWTMGGGPHGWGGSESPFSSVDLSGGDGIVRAAGAGSVYTMCADSSNGGTAGGWRRVYHASGYTTDYYHLWNLTGLGASVNEGDALGNIGVNLCAGGSASGPHVHWGILSGTTRVAWHWRSAGKWVFWAGAAYGGYALHGSTQANVGTGLYNYGALGLNQGIIDAWGSGTINKRSGPGTGYGIVGSVADGTTVTISCWRAGTSVGGRWGTTTTWDKLSDGTWISDALIYTGVGTIGPNC</sequence>
<keyword evidence="6" id="KW-1185">Reference proteome</keyword>
<proteinExistence type="predicted"/>
<dbReference type="InterPro" id="IPR016047">
    <property type="entry name" value="M23ase_b-sheet_dom"/>
</dbReference>
<evidence type="ECO:0000256" key="2">
    <source>
        <dbReference type="PIRSR" id="PIRSR600841-2"/>
    </source>
</evidence>
<evidence type="ECO:0000313" key="5">
    <source>
        <dbReference type="EMBL" id="MBB5868935.1"/>
    </source>
</evidence>
<keyword evidence="5" id="KW-0645">Protease</keyword>
<feature type="active site" description="Proton donor/acceptor" evidence="1">
    <location>
        <position position="233"/>
    </location>
</feature>
<reference evidence="5 6" key="1">
    <citation type="submission" date="2020-08" db="EMBL/GenBank/DDBJ databases">
        <title>Sequencing the genomes of 1000 actinobacteria strains.</title>
        <authorList>
            <person name="Klenk H.-P."/>
        </authorList>
    </citation>
    <scope>NUCLEOTIDE SEQUENCE [LARGE SCALE GENOMIC DNA]</scope>
    <source>
        <strain evidence="5 6">DSM 45362</strain>
    </source>
</reference>
<dbReference type="SUPFAM" id="SSF51261">
    <property type="entry name" value="Duplicated hybrid motif"/>
    <property type="match status" value="1"/>
</dbReference>
<dbReference type="InterPro" id="IPR011055">
    <property type="entry name" value="Dup_hybrid_motif"/>
</dbReference>
<keyword evidence="2" id="KW-0862">Zinc</keyword>
<comment type="caution">
    <text evidence="5">The sequence shown here is derived from an EMBL/GenBank/DDBJ whole genome shotgun (WGS) entry which is preliminary data.</text>
</comment>
<dbReference type="PRINTS" id="PR00933">
    <property type="entry name" value="BLYTICPTASE"/>
</dbReference>
<feature type="signal peptide" evidence="3">
    <location>
        <begin position="1"/>
        <end position="27"/>
    </location>
</feature>
<dbReference type="EMBL" id="JACHMN010000002">
    <property type="protein sequence ID" value="MBB5868935.1"/>
    <property type="molecule type" value="Genomic_DNA"/>
</dbReference>
<dbReference type="Gene3D" id="2.70.70.10">
    <property type="entry name" value="Glucose Permease (Domain IIA)"/>
    <property type="match status" value="1"/>
</dbReference>
<keyword evidence="2" id="KW-0479">Metal-binding</keyword>
<name>A0A841BMP5_9ACTN</name>
<dbReference type="Pfam" id="PF01551">
    <property type="entry name" value="Peptidase_M23"/>
    <property type="match status" value="1"/>
</dbReference>
<feature type="binding site" evidence="2">
    <location>
        <position position="269"/>
    </location>
    <ligand>
        <name>Zn(2+)</name>
        <dbReference type="ChEBI" id="CHEBI:29105"/>
    </ligand>
</feature>
<feature type="domain" description="M23ase beta-sheet core" evidence="4">
    <location>
        <begin position="186"/>
        <end position="277"/>
    </location>
</feature>
<accession>A0A841BMP5</accession>
<dbReference type="InterPro" id="IPR000841">
    <property type="entry name" value="Pept_M23A_Blytic"/>
</dbReference>
<dbReference type="GO" id="GO:0046872">
    <property type="term" value="F:metal ion binding"/>
    <property type="evidence" value="ECO:0007669"/>
    <property type="project" value="UniProtKB-KW"/>
</dbReference>
<feature type="binding site" evidence="2">
    <location>
        <position position="173"/>
    </location>
    <ligand>
        <name>Zn(2+)</name>
        <dbReference type="ChEBI" id="CHEBI:29105"/>
    </ligand>
</feature>
<keyword evidence="5" id="KW-0378">Hydrolase</keyword>
<dbReference type="EC" id="3.4.24.-" evidence="5"/>
<feature type="active site" description="Proton donor/acceptor" evidence="1">
    <location>
        <position position="267"/>
    </location>
</feature>
<feature type="chain" id="PRO_5032748497" evidence="3">
    <location>
        <begin position="28"/>
        <end position="403"/>
    </location>
</feature>
<organism evidence="5 6">
    <name type="scientific">Allocatelliglobosispora scoriae</name>
    <dbReference type="NCBI Taxonomy" id="643052"/>
    <lineage>
        <taxon>Bacteria</taxon>
        <taxon>Bacillati</taxon>
        <taxon>Actinomycetota</taxon>
        <taxon>Actinomycetes</taxon>
        <taxon>Micromonosporales</taxon>
        <taxon>Micromonosporaceae</taxon>
        <taxon>Allocatelliglobosispora</taxon>
    </lineage>
</organism>
<evidence type="ECO:0000256" key="1">
    <source>
        <dbReference type="PIRSR" id="PIRSR600841-1"/>
    </source>
</evidence>
<dbReference type="RefSeq" id="WP_246466284.1">
    <property type="nucleotide sequence ID" value="NZ_JACHMN010000002.1"/>
</dbReference>
<evidence type="ECO:0000256" key="3">
    <source>
        <dbReference type="SAM" id="SignalP"/>
    </source>
</evidence>
<gene>
    <name evidence="5" type="ORF">F4553_002314</name>
</gene>
<dbReference type="GO" id="GO:0006508">
    <property type="term" value="P:proteolysis"/>
    <property type="evidence" value="ECO:0007669"/>
    <property type="project" value="UniProtKB-KW"/>
</dbReference>
<dbReference type="AlphaFoldDB" id="A0A841BMP5"/>
<evidence type="ECO:0000313" key="6">
    <source>
        <dbReference type="Proteomes" id="UP000587527"/>
    </source>
</evidence>
<comment type="cofactor">
    <cofactor evidence="2">
        <name>Zn(2+)</name>
        <dbReference type="ChEBI" id="CHEBI:29105"/>
    </cofactor>
    <text evidence="2">Binds 1 zinc ion per subunit.</text>
</comment>
<dbReference type="CDD" id="cd12797">
    <property type="entry name" value="M23_peptidase"/>
    <property type="match status" value="1"/>
</dbReference>
<dbReference type="GO" id="GO:0004222">
    <property type="term" value="F:metalloendopeptidase activity"/>
    <property type="evidence" value="ECO:0007669"/>
    <property type="project" value="InterPro"/>
</dbReference>
<feature type="binding site" evidence="2">
    <location>
        <position position="186"/>
    </location>
    <ligand>
        <name>Zn(2+)</name>
        <dbReference type="ChEBI" id="CHEBI:29105"/>
    </ligand>
</feature>